<keyword evidence="2" id="KW-0238">DNA-binding</keyword>
<evidence type="ECO:0000256" key="3">
    <source>
        <dbReference type="ARBA" id="ARBA00023163"/>
    </source>
</evidence>
<dbReference type="PANTHER" id="PTHR46796">
    <property type="entry name" value="HTH-TYPE TRANSCRIPTIONAL ACTIVATOR RHAS-RELATED"/>
    <property type="match status" value="1"/>
</dbReference>
<evidence type="ECO:0000259" key="4">
    <source>
        <dbReference type="PROSITE" id="PS01124"/>
    </source>
</evidence>
<sequence length="245" mass="26097">MVPVTDPLRPAARWRGWAAITPGRFYYGGQIGTVGMHAHHAVQLLIGDGFVLRGADGAEHTMTAALIPANTPHAVVQGTADGLLALIDPAHAWPVLDRDHVSSSAGWRVRLEVPAGRDQPTLQALVDHLAGAATPGPRHPALIHATEVIAATLPARIRLAEIARAVHLSESRLSHLFTSELGLPFRPYVLWMRLRAALSSLSEGATLTEAAHTAGFADAAHLTRVVRRMMGQAPSSLAAGVRWLT</sequence>
<protein>
    <submittedName>
        <fullName evidence="5">Transcriptional regulator, AraC family protein</fullName>
    </submittedName>
</protein>
<accession>A0ABQ2R870</accession>
<gene>
    <name evidence="5" type="ORF">GCM10010140_49380</name>
</gene>
<dbReference type="Gene3D" id="1.10.10.60">
    <property type="entry name" value="Homeodomain-like"/>
    <property type="match status" value="1"/>
</dbReference>
<dbReference type="InterPro" id="IPR018062">
    <property type="entry name" value="HTH_AraC-typ_CS"/>
</dbReference>
<dbReference type="InterPro" id="IPR018060">
    <property type="entry name" value="HTH_AraC"/>
</dbReference>
<evidence type="ECO:0000256" key="2">
    <source>
        <dbReference type="ARBA" id="ARBA00023125"/>
    </source>
</evidence>
<comment type="caution">
    <text evidence="5">The sequence shown here is derived from an EMBL/GenBank/DDBJ whole genome shotgun (WGS) entry which is preliminary data.</text>
</comment>
<dbReference type="SUPFAM" id="SSF46689">
    <property type="entry name" value="Homeodomain-like"/>
    <property type="match status" value="2"/>
</dbReference>
<name>A0ABQ2R870_9ACTN</name>
<dbReference type="PROSITE" id="PS01124">
    <property type="entry name" value="HTH_ARAC_FAMILY_2"/>
    <property type="match status" value="1"/>
</dbReference>
<dbReference type="Pfam" id="PF12833">
    <property type="entry name" value="HTH_18"/>
    <property type="match status" value="1"/>
</dbReference>
<keyword evidence="3" id="KW-0804">Transcription</keyword>
<keyword evidence="6" id="KW-1185">Reference proteome</keyword>
<dbReference type="SMART" id="SM00342">
    <property type="entry name" value="HTH_ARAC"/>
    <property type="match status" value="1"/>
</dbReference>
<dbReference type="InterPro" id="IPR009057">
    <property type="entry name" value="Homeodomain-like_sf"/>
</dbReference>
<feature type="domain" description="HTH araC/xylS-type" evidence="4">
    <location>
        <begin position="143"/>
        <end position="240"/>
    </location>
</feature>
<proteinExistence type="predicted"/>
<evidence type="ECO:0000313" key="6">
    <source>
        <dbReference type="Proteomes" id="UP000611554"/>
    </source>
</evidence>
<reference evidence="6" key="1">
    <citation type="journal article" date="2019" name="Int. J. Syst. Evol. Microbiol.">
        <title>The Global Catalogue of Microorganisms (GCM) 10K type strain sequencing project: providing services to taxonomists for standard genome sequencing and annotation.</title>
        <authorList>
            <consortium name="The Broad Institute Genomics Platform"/>
            <consortium name="The Broad Institute Genome Sequencing Center for Infectious Disease"/>
            <person name="Wu L."/>
            <person name="Ma J."/>
        </authorList>
    </citation>
    <scope>NUCLEOTIDE SEQUENCE [LARGE SCALE GENOMIC DNA]</scope>
    <source>
        <strain evidence="6">JCM 3115</strain>
    </source>
</reference>
<dbReference type="InterPro" id="IPR050204">
    <property type="entry name" value="AraC_XylS_family_regulators"/>
</dbReference>
<dbReference type="EMBL" id="BMQJ01000013">
    <property type="protein sequence ID" value="GGQ13389.1"/>
    <property type="molecule type" value="Genomic_DNA"/>
</dbReference>
<keyword evidence="1" id="KW-0805">Transcription regulation</keyword>
<dbReference type="PROSITE" id="PS00041">
    <property type="entry name" value="HTH_ARAC_FAMILY_1"/>
    <property type="match status" value="1"/>
</dbReference>
<dbReference type="Proteomes" id="UP000611554">
    <property type="component" value="Unassembled WGS sequence"/>
</dbReference>
<organism evidence="5 6">
    <name type="scientific">Streptosporangium pseudovulgare</name>
    <dbReference type="NCBI Taxonomy" id="35765"/>
    <lineage>
        <taxon>Bacteria</taxon>
        <taxon>Bacillati</taxon>
        <taxon>Actinomycetota</taxon>
        <taxon>Actinomycetes</taxon>
        <taxon>Streptosporangiales</taxon>
        <taxon>Streptosporangiaceae</taxon>
        <taxon>Streptosporangium</taxon>
    </lineage>
</organism>
<evidence type="ECO:0000256" key="1">
    <source>
        <dbReference type="ARBA" id="ARBA00023015"/>
    </source>
</evidence>
<evidence type="ECO:0000313" key="5">
    <source>
        <dbReference type="EMBL" id="GGQ13389.1"/>
    </source>
</evidence>